<proteinExistence type="predicted"/>
<protein>
    <submittedName>
        <fullName evidence="1">10770_t:CDS:1</fullName>
    </submittedName>
</protein>
<dbReference type="EMBL" id="CAJVPT010000603">
    <property type="protein sequence ID" value="CAG8447593.1"/>
    <property type="molecule type" value="Genomic_DNA"/>
</dbReference>
<evidence type="ECO:0000313" key="2">
    <source>
        <dbReference type="Proteomes" id="UP000789525"/>
    </source>
</evidence>
<name>A0ACA9K2H8_9GLOM</name>
<comment type="caution">
    <text evidence="1">The sequence shown here is derived from an EMBL/GenBank/DDBJ whole genome shotgun (WGS) entry which is preliminary data.</text>
</comment>
<gene>
    <name evidence="1" type="ORF">ACOLOM_LOCUS605</name>
</gene>
<sequence length="647" mass="72232">MEEFPTTQNAQLIENPGTLPETYASGIVTATPLTDAILNASIEHDHFYQKPTPDTSGQEILLSLLTDSLPSQQRVSVNKEWSKDYLNRLTSLSLESLKHEPTLVKDEELKIQKELAELSFREYKSCIHANSCSMKIDSSLDSLSVHLSELIFAIPSLENVCTSFSRQTTQISEQRNKINTILEQHDSLLEILEIPQLMEICVRSGLYSEAMDLSGYVTGLISKYPAIPLIKHIEQEVKQTTQIMLSKLITLLSQQIKLPGCLKVIGYLRRMEAFDEAELQLVFLLSRDTYLQSLIRSLEKEKRDPVHYLRKYIDTFREHFFDIVTQYRSIFSDDGTGVTPVYSSFTIPSPPSQWMSNEHSSSRHTIHATTVFSDYTIHVLEQLTSALAEFTPLISDTSSLSSILIQLMYCGMSLGRVGIDFRHLVTGYLETAVNGIISKMITDGTQEFCDDLQQAINDVDLPGTWMVGDKKSMNLSDLKSPSNTSPTSALPSSSFTPLVILLDYPPIAYLTNAYLSAFNSLRLVAPVSLFYVLGERLSQNLLLITNLLRDYGNTLVEHNHDITILLGFNAMFAQSFVPFISRCFVEGVYGGMLGDGVANQVEIIDRLKILDILGDFLPTPTKVSASLTANVDATEGEVEGDISDKGE</sequence>
<keyword evidence="2" id="KW-1185">Reference proteome</keyword>
<dbReference type="Proteomes" id="UP000789525">
    <property type="component" value="Unassembled WGS sequence"/>
</dbReference>
<reference evidence="1" key="1">
    <citation type="submission" date="2021-06" db="EMBL/GenBank/DDBJ databases">
        <authorList>
            <person name="Kallberg Y."/>
            <person name="Tangrot J."/>
            <person name="Rosling A."/>
        </authorList>
    </citation>
    <scope>NUCLEOTIDE SEQUENCE</scope>
    <source>
        <strain evidence="1">CL356</strain>
    </source>
</reference>
<organism evidence="1 2">
    <name type="scientific">Acaulospora colombiana</name>
    <dbReference type="NCBI Taxonomy" id="27376"/>
    <lineage>
        <taxon>Eukaryota</taxon>
        <taxon>Fungi</taxon>
        <taxon>Fungi incertae sedis</taxon>
        <taxon>Mucoromycota</taxon>
        <taxon>Glomeromycotina</taxon>
        <taxon>Glomeromycetes</taxon>
        <taxon>Diversisporales</taxon>
        <taxon>Acaulosporaceae</taxon>
        <taxon>Acaulospora</taxon>
    </lineage>
</organism>
<accession>A0ACA9K2H8</accession>
<evidence type="ECO:0000313" key="1">
    <source>
        <dbReference type="EMBL" id="CAG8447593.1"/>
    </source>
</evidence>